<dbReference type="EMBL" id="JAOQAV010000316">
    <property type="protein sequence ID" value="KAJ4175807.1"/>
    <property type="molecule type" value="Genomic_DNA"/>
</dbReference>
<proteinExistence type="predicted"/>
<sequence>MSAAIEPTSLRGEVARRIMRIYPDRSWGAPEGCHTAIFQISMFGGSFVYAKKHFTPQYGPPHTTGLIPIDPQTPEWDRLHDDIPQADFYYDRPSFTFPGTTASGSWGPPTAYPPDERDKAALISAFYRILEHNDDRRHILIHGDDTVGFFAGERAISTNPDQPTEFNASLGTWGLLSRATQFISCLLKHQGPAARGSSSCEFLIQHILYDGIIYLINPTDPPSPGLALGAPEPEDNWSEPEKEAIRRWQRFVSGTRAVLSAQPDGFLWRVIRIGNAAENRRERRQLEVPRLALAMHNFMQYSWRYSLDISQFSDASRFLEAYDNTLSIDIGEAAINQVDSYWSFADEDIMDYP</sequence>
<accession>A0A9W8QRA7</accession>
<gene>
    <name evidence="1" type="ORF">NW755_014747</name>
</gene>
<keyword evidence="2" id="KW-1185">Reference proteome</keyword>
<name>A0A9W8QRA7_9HYPO</name>
<dbReference type="Proteomes" id="UP001152087">
    <property type="component" value="Unassembled WGS sequence"/>
</dbReference>
<protein>
    <submittedName>
        <fullName evidence="1">Uncharacterized protein</fullName>
    </submittedName>
</protein>
<evidence type="ECO:0000313" key="1">
    <source>
        <dbReference type="EMBL" id="KAJ4175807.1"/>
    </source>
</evidence>
<comment type="caution">
    <text evidence="1">The sequence shown here is derived from an EMBL/GenBank/DDBJ whole genome shotgun (WGS) entry which is preliminary data.</text>
</comment>
<reference evidence="1" key="1">
    <citation type="submission" date="2022-09" db="EMBL/GenBank/DDBJ databases">
        <title>Fusarium specimens isolated from Avocado Roots.</title>
        <authorList>
            <person name="Stajich J."/>
            <person name="Roper C."/>
            <person name="Heimlech-Rivalta G."/>
        </authorList>
    </citation>
    <scope>NUCLEOTIDE SEQUENCE</scope>
    <source>
        <strain evidence="1">A02</strain>
    </source>
</reference>
<evidence type="ECO:0000313" key="2">
    <source>
        <dbReference type="Proteomes" id="UP001152087"/>
    </source>
</evidence>
<dbReference type="AlphaFoldDB" id="A0A9W8QRA7"/>
<organism evidence="1 2">
    <name type="scientific">Fusarium falciforme</name>
    <dbReference type="NCBI Taxonomy" id="195108"/>
    <lineage>
        <taxon>Eukaryota</taxon>
        <taxon>Fungi</taxon>
        <taxon>Dikarya</taxon>
        <taxon>Ascomycota</taxon>
        <taxon>Pezizomycotina</taxon>
        <taxon>Sordariomycetes</taxon>
        <taxon>Hypocreomycetidae</taxon>
        <taxon>Hypocreales</taxon>
        <taxon>Nectriaceae</taxon>
        <taxon>Fusarium</taxon>
        <taxon>Fusarium solani species complex</taxon>
    </lineage>
</organism>